<organism evidence="2 3">
    <name type="scientific">Phialocephala subalpina</name>
    <dbReference type="NCBI Taxonomy" id="576137"/>
    <lineage>
        <taxon>Eukaryota</taxon>
        <taxon>Fungi</taxon>
        <taxon>Dikarya</taxon>
        <taxon>Ascomycota</taxon>
        <taxon>Pezizomycotina</taxon>
        <taxon>Leotiomycetes</taxon>
        <taxon>Helotiales</taxon>
        <taxon>Mollisiaceae</taxon>
        <taxon>Phialocephala</taxon>
        <taxon>Phialocephala fortinii species complex</taxon>
    </lineage>
</organism>
<proteinExistence type="predicted"/>
<protein>
    <recommendedName>
        <fullName evidence="4">Heterokaryon incompatibility domain-containing protein</fullName>
    </recommendedName>
</protein>
<evidence type="ECO:0000256" key="1">
    <source>
        <dbReference type="SAM" id="MobiDB-lite"/>
    </source>
</evidence>
<feature type="region of interest" description="Disordered" evidence="1">
    <location>
        <begin position="27"/>
        <end position="50"/>
    </location>
</feature>
<evidence type="ECO:0000313" key="3">
    <source>
        <dbReference type="Proteomes" id="UP000184330"/>
    </source>
</evidence>
<accession>A0A1L7X0L3</accession>
<dbReference type="AlphaFoldDB" id="A0A1L7X0L3"/>
<gene>
    <name evidence="2" type="ORF">PAC_08447</name>
</gene>
<sequence>MSYAWGDPARPKPKILLNGYEHEVGGESRGAQLLKSHTYPNTPKTFRDPRKKYADSEISGDRSSPAIDTLQATSAMYRTEYIELFDQCDPILAAVNREQAHFQLRAMLQRFHKIMREHAHELATGVDDAAVYHFFNSSSRRFLHQVEVCSVEKSSITNVAPLRDSFSTYDWHHRPPVGQCLNDPQSPPISSLGGTVPGFEHSVYHVAGIAQLEVAGHRKVLPPVDEFYIPVKSTPGLGHGLLRGSTLKQALMMASQANAFIGKDRVRKKASHLESLIMAQSAQEETTLSKELVENPPKGTSMTPDVLVNGNTLTCWGFFADVVTGLGAISPAELNHFKPDCGFASGVVQPTDIEEMVATEFPYRPGCAEIEELLSYVMTLVRVNEWIPAVSQLEENEIWSVLVAGAMMGSSSLLLPGKRTFKSFSTLHDLFEESSPISTPARQAMEYRTRNGRLLVSSRGHLGLAPIATQPGDCILIVQGHGVPVFTRPSGITTDNATSEKVVEWHMIGEAAFKDMRRDASRGSISR</sequence>
<keyword evidence="3" id="KW-1185">Reference proteome</keyword>
<evidence type="ECO:0000313" key="2">
    <source>
        <dbReference type="EMBL" id="CZR58555.1"/>
    </source>
</evidence>
<dbReference type="OrthoDB" id="3531031at2759"/>
<dbReference type="EMBL" id="FJOG01000012">
    <property type="protein sequence ID" value="CZR58555.1"/>
    <property type="molecule type" value="Genomic_DNA"/>
</dbReference>
<name>A0A1L7X0L3_9HELO</name>
<dbReference type="Proteomes" id="UP000184330">
    <property type="component" value="Unassembled WGS sequence"/>
</dbReference>
<evidence type="ECO:0008006" key="4">
    <source>
        <dbReference type="Google" id="ProtNLM"/>
    </source>
</evidence>
<reference evidence="2 3" key="1">
    <citation type="submission" date="2016-03" db="EMBL/GenBank/DDBJ databases">
        <authorList>
            <person name="Ploux O."/>
        </authorList>
    </citation>
    <scope>NUCLEOTIDE SEQUENCE [LARGE SCALE GENOMIC DNA]</scope>
    <source>
        <strain evidence="2 3">UAMH 11012</strain>
    </source>
</reference>